<dbReference type="Pfam" id="PF03819">
    <property type="entry name" value="MazG"/>
    <property type="match status" value="1"/>
</dbReference>
<dbReference type="GO" id="GO:0047429">
    <property type="term" value="F:nucleoside triphosphate diphosphatase activity"/>
    <property type="evidence" value="ECO:0007669"/>
    <property type="project" value="TreeGrafter"/>
</dbReference>
<evidence type="ECO:0000313" key="4">
    <source>
        <dbReference type="Proteomes" id="UP000280501"/>
    </source>
</evidence>
<dbReference type="InterPro" id="IPR004518">
    <property type="entry name" value="MazG-like_dom"/>
</dbReference>
<feature type="compositionally biased region" description="Low complexity" evidence="1">
    <location>
        <begin position="204"/>
        <end position="215"/>
    </location>
</feature>
<comment type="caution">
    <text evidence="3">The sequence shown here is derived from an EMBL/GenBank/DDBJ whole genome shotgun (WGS) entry which is preliminary data.</text>
</comment>
<dbReference type="SUPFAM" id="SSF101386">
    <property type="entry name" value="all-alpha NTP pyrophosphatases"/>
    <property type="match status" value="1"/>
</dbReference>
<gene>
    <name evidence="3" type="ORF">EDD34_0554</name>
</gene>
<keyword evidence="4" id="KW-1185">Reference proteome</keyword>
<organism evidence="3 4">
    <name type="scientific">Myceligenerans xiligouense</name>
    <dbReference type="NCBI Taxonomy" id="253184"/>
    <lineage>
        <taxon>Bacteria</taxon>
        <taxon>Bacillati</taxon>
        <taxon>Actinomycetota</taxon>
        <taxon>Actinomycetes</taxon>
        <taxon>Micrococcales</taxon>
        <taxon>Promicromonosporaceae</taxon>
        <taxon>Myceligenerans</taxon>
    </lineage>
</organism>
<feature type="domain" description="NTP pyrophosphohydrolase MazG-like" evidence="2">
    <location>
        <begin position="26"/>
        <end position="100"/>
    </location>
</feature>
<dbReference type="RefSeq" id="WP_246012154.1">
    <property type="nucleotide sequence ID" value="NZ_RKQZ01000001.1"/>
</dbReference>
<dbReference type="GO" id="GO:0046061">
    <property type="term" value="P:dATP catabolic process"/>
    <property type="evidence" value="ECO:0007669"/>
    <property type="project" value="TreeGrafter"/>
</dbReference>
<dbReference type="GO" id="GO:0046081">
    <property type="term" value="P:dUTP catabolic process"/>
    <property type="evidence" value="ECO:0007669"/>
    <property type="project" value="TreeGrafter"/>
</dbReference>
<dbReference type="FunFam" id="1.10.287.1080:FF:000001">
    <property type="entry name" value="Nucleoside triphosphate pyrophosphohydrolase"/>
    <property type="match status" value="1"/>
</dbReference>
<dbReference type="EMBL" id="RKQZ01000001">
    <property type="protein sequence ID" value="RPF19980.1"/>
    <property type="molecule type" value="Genomic_DNA"/>
</dbReference>
<dbReference type="Gene3D" id="1.10.287.1080">
    <property type="entry name" value="MazG-like"/>
    <property type="match status" value="1"/>
</dbReference>
<proteinExistence type="predicted"/>
<dbReference type="GO" id="GO:0006950">
    <property type="term" value="P:response to stress"/>
    <property type="evidence" value="ECO:0007669"/>
    <property type="project" value="UniProtKB-ARBA"/>
</dbReference>
<name>A0A3N4YND4_9MICO</name>
<dbReference type="CDD" id="cd11528">
    <property type="entry name" value="NTP-PPase_MazG_Nterm"/>
    <property type="match status" value="1"/>
</dbReference>
<dbReference type="InterPro" id="IPR048015">
    <property type="entry name" value="NTP-PPase_MazG-like_N"/>
</dbReference>
<keyword evidence="3" id="KW-0378">Hydrolase</keyword>
<dbReference type="PANTHER" id="PTHR30522:SF0">
    <property type="entry name" value="NUCLEOSIDE TRIPHOSPHATE PYROPHOSPHOHYDROLASE"/>
    <property type="match status" value="1"/>
</dbReference>
<evidence type="ECO:0000313" key="3">
    <source>
        <dbReference type="EMBL" id="RPF19980.1"/>
    </source>
</evidence>
<evidence type="ECO:0000256" key="1">
    <source>
        <dbReference type="SAM" id="MobiDB-lite"/>
    </source>
</evidence>
<dbReference type="GO" id="GO:0046047">
    <property type="term" value="P:TTP catabolic process"/>
    <property type="evidence" value="ECO:0007669"/>
    <property type="project" value="TreeGrafter"/>
</dbReference>
<sequence length="284" mass="30186">MDELRRAVGVMDRLYSPGGCPWDRKQTHTSLVPYLLEEAHELAEAIESGDREHMREELGDVLLQVLFHARIATDEPEPFTVDDVARDLADKLVRRHPHVFAPDGEDRSVDDVLMGWEDAKRAEKRRASVLEGIPLAQGALARAQQVVSRATKAGFAELFDGVLPDAGLSDAGLSDAGPSGGARSDGGTSDAATSGTGLSDHRLSGGQVSSDDGSGARPAAEEAVSRTERDAPASDALAGRYGVELLDVVRRAEADGVDAEQALRAVSRALEAQVRAEESATGRD</sequence>
<dbReference type="InterPro" id="IPR011551">
    <property type="entry name" value="NTP_PyrPHydrolase_MazG"/>
</dbReference>
<accession>A0A3N4YND4</accession>
<dbReference type="GO" id="GO:0006203">
    <property type="term" value="P:dGTP catabolic process"/>
    <property type="evidence" value="ECO:0007669"/>
    <property type="project" value="TreeGrafter"/>
</dbReference>
<protein>
    <submittedName>
        <fullName evidence="3">XTP/dITP diphosphohydrolase</fullName>
    </submittedName>
</protein>
<dbReference type="Proteomes" id="UP000280501">
    <property type="component" value="Unassembled WGS sequence"/>
</dbReference>
<feature type="compositionally biased region" description="Low complexity" evidence="1">
    <location>
        <begin position="185"/>
        <end position="197"/>
    </location>
</feature>
<dbReference type="NCBIfam" id="TIGR00444">
    <property type="entry name" value="mazG"/>
    <property type="match status" value="1"/>
</dbReference>
<evidence type="ECO:0000259" key="2">
    <source>
        <dbReference type="Pfam" id="PF03819"/>
    </source>
</evidence>
<dbReference type="GO" id="GO:0046052">
    <property type="term" value="P:UTP catabolic process"/>
    <property type="evidence" value="ECO:0007669"/>
    <property type="project" value="TreeGrafter"/>
</dbReference>
<feature type="region of interest" description="Disordered" evidence="1">
    <location>
        <begin position="170"/>
        <end position="236"/>
    </location>
</feature>
<dbReference type="PANTHER" id="PTHR30522">
    <property type="entry name" value="NUCLEOSIDE TRIPHOSPHATE PYROPHOSPHOHYDROLASE"/>
    <property type="match status" value="1"/>
</dbReference>
<reference evidence="3 4" key="1">
    <citation type="submission" date="2018-11" db="EMBL/GenBank/DDBJ databases">
        <title>Sequencing the genomes of 1000 actinobacteria strains.</title>
        <authorList>
            <person name="Klenk H.-P."/>
        </authorList>
    </citation>
    <scope>NUCLEOTIDE SEQUENCE [LARGE SCALE GENOMIC DNA]</scope>
    <source>
        <strain evidence="3 4">DSM 15700</strain>
    </source>
</reference>
<feature type="compositionally biased region" description="Basic and acidic residues" evidence="1">
    <location>
        <begin position="219"/>
        <end position="232"/>
    </location>
</feature>
<dbReference type="GO" id="GO:0046076">
    <property type="term" value="P:dTTP catabolic process"/>
    <property type="evidence" value="ECO:0007669"/>
    <property type="project" value="TreeGrafter"/>
</dbReference>
<dbReference type="AlphaFoldDB" id="A0A3N4YND4"/>